<dbReference type="InterPro" id="IPR051707">
    <property type="entry name" value="PI-Interact_SigTrans_Reg"/>
</dbReference>
<evidence type="ECO:0000313" key="3">
    <source>
        <dbReference type="Proteomes" id="UP000243579"/>
    </source>
</evidence>
<dbReference type="InterPro" id="IPR001849">
    <property type="entry name" value="PH_domain"/>
</dbReference>
<dbReference type="SUPFAM" id="SSF50729">
    <property type="entry name" value="PH domain-like"/>
    <property type="match status" value="1"/>
</dbReference>
<keyword evidence="3" id="KW-1185">Reference proteome</keyword>
<dbReference type="AlphaFoldDB" id="A0A1V9YIE2"/>
<dbReference type="Gene3D" id="2.30.29.30">
    <property type="entry name" value="Pleckstrin-homology domain (PH domain)/Phosphotyrosine-binding domain (PTB)"/>
    <property type="match status" value="1"/>
</dbReference>
<dbReference type="Pfam" id="PF00169">
    <property type="entry name" value="PH"/>
    <property type="match status" value="1"/>
</dbReference>
<dbReference type="PANTHER" id="PTHR14336:SF8">
    <property type="entry name" value="PROTEIN OPY1"/>
    <property type="match status" value="1"/>
</dbReference>
<sequence>MVWKRSDSIATAPMSPNEVIRTGILYKKGQGSRWFGRRNWKPRFFVLTQQKLMYYTFEGGDQRGEIDLTKCKKEDLQVMPADCTKTGKSSSTIWRVAIQVPGRRFLFAANSEYEMNMWVHDLLAVFHSNAHPDVPVRPSLIKEQLAAAYTTNSPQTVGLSVCHLPRQSFNGYRLRGVRREPRGSDFALDVY</sequence>
<comment type="caution">
    <text evidence="2">The sequence shown here is derived from an EMBL/GenBank/DDBJ whole genome shotgun (WGS) entry which is preliminary data.</text>
</comment>
<dbReference type="Proteomes" id="UP000243579">
    <property type="component" value="Unassembled WGS sequence"/>
</dbReference>
<dbReference type="InterPro" id="IPR011993">
    <property type="entry name" value="PH-like_dom_sf"/>
</dbReference>
<dbReference type="STRING" id="1202772.A0A1V9YIE2"/>
<dbReference type="OrthoDB" id="185175at2759"/>
<name>A0A1V9YIE2_ACHHY</name>
<protein>
    <recommendedName>
        <fullName evidence="1">PH domain-containing protein</fullName>
    </recommendedName>
</protein>
<gene>
    <name evidence="2" type="ORF">ACHHYP_11743</name>
</gene>
<dbReference type="EMBL" id="JNBR01001665">
    <property type="protein sequence ID" value="OQR85514.1"/>
    <property type="molecule type" value="Genomic_DNA"/>
</dbReference>
<evidence type="ECO:0000259" key="1">
    <source>
        <dbReference type="PROSITE" id="PS50003"/>
    </source>
</evidence>
<dbReference type="PANTHER" id="PTHR14336">
    <property type="entry name" value="TANDEM PH DOMAIN CONTAINING PROTEIN"/>
    <property type="match status" value="1"/>
</dbReference>
<dbReference type="PROSITE" id="PS50003">
    <property type="entry name" value="PH_DOMAIN"/>
    <property type="match status" value="1"/>
</dbReference>
<reference evidence="2 3" key="1">
    <citation type="journal article" date="2014" name="Genome Biol. Evol.">
        <title>The secreted proteins of Achlya hypogyna and Thraustotheca clavata identify the ancestral oomycete secretome and reveal gene acquisitions by horizontal gene transfer.</title>
        <authorList>
            <person name="Misner I."/>
            <person name="Blouin N."/>
            <person name="Leonard G."/>
            <person name="Richards T.A."/>
            <person name="Lane C.E."/>
        </authorList>
    </citation>
    <scope>NUCLEOTIDE SEQUENCE [LARGE SCALE GENOMIC DNA]</scope>
    <source>
        <strain evidence="2 3">ATCC 48635</strain>
    </source>
</reference>
<dbReference type="SMART" id="SM00233">
    <property type="entry name" value="PH"/>
    <property type="match status" value="1"/>
</dbReference>
<accession>A0A1V9YIE2</accession>
<evidence type="ECO:0000313" key="2">
    <source>
        <dbReference type="EMBL" id="OQR85514.1"/>
    </source>
</evidence>
<proteinExistence type="predicted"/>
<feature type="domain" description="PH" evidence="1">
    <location>
        <begin position="18"/>
        <end position="127"/>
    </location>
</feature>
<organism evidence="2 3">
    <name type="scientific">Achlya hypogyna</name>
    <name type="common">Oomycete</name>
    <name type="synonym">Protoachlya hypogyna</name>
    <dbReference type="NCBI Taxonomy" id="1202772"/>
    <lineage>
        <taxon>Eukaryota</taxon>
        <taxon>Sar</taxon>
        <taxon>Stramenopiles</taxon>
        <taxon>Oomycota</taxon>
        <taxon>Saprolegniomycetes</taxon>
        <taxon>Saprolegniales</taxon>
        <taxon>Achlyaceae</taxon>
        <taxon>Achlya</taxon>
    </lineage>
</organism>